<dbReference type="EMBL" id="JBHMCF010000006">
    <property type="protein sequence ID" value="MFB9469191.1"/>
    <property type="molecule type" value="Genomic_DNA"/>
</dbReference>
<sequence length="247" mass="25937">MAVDGMWNRRSLLRGAAVAAGAATVPLLDAAVAAGAGGADKVAGLPPDTLPGGAYDRYVAKLAAAGKFSGVVLLSHKGRTVLSRSYGMADKEKGIANSERIAFSLSSAGKPFQAVAILQLAQQGKLKLSDTVGTYLKGFAKDVAEQVTVHHLLANISGLKSPDEDVRRVFQSKEEVQEYYERWARHAKLAAPVGTSTGHAGAEIVIPGAHRAGSDGQDVLGLRRGEHLQALRHDRLGVLHQAAVAHR</sequence>
<dbReference type="GO" id="GO:0016787">
    <property type="term" value="F:hydrolase activity"/>
    <property type="evidence" value="ECO:0007669"/>
    <property type="project" value="UniProtKB-KW"/>
</dbReference>
<dbReference type="Proteomes" id="UP001589568">
    <property type="component" value="Unassembled WGS sequence"/>
</dbReference>
<dbReference type="PANTHER" id="PTHR43283:SF11">
    <property type="entry name" value="BETA-LACTAMASE-RELATED DOMAIN-CONTAINING PROTEIN"/>
    <property type="match status" value="1"/>
</dbReference>
<dbReference type="Pfam" id="PF00144">
    <property type="entry name" value="Beta-lactamase"/>
    <property type="match status" value="1"/>
</dbReference>
<keyword evidence="2" id="KW-0732">Signal</keyword>
<feature type="chain" id="PRO_5046987707" evidence="2">
    <location>
        <begin position="31"/>
        <end position="247"/>
    </location>
</feature>
<dbReference type="InterPro" id="IPR001466">
    <property type="entry name" value="Beta-lactam-related"/>
</dbReference>
<gene>
    <name evidence="4" type="ORF">ACFFR3_06720</name>
</gene>
<evidence type="ECO:0000313" key="5">
    <source>
        <dbReference type="Proteomes" id="UP001589568"/>
    </source>
</evidence>
<dbReference type="PANTHER" id="PTHR43283">
    <property type="entry name" value="BETA-LACTAMASE-RELATED"/>
    <property type="match status" value="1"/>
</dbReference>
<reference evidence="4 5" key="1">
    <citation type="submission" date="2024-09" db="EMBL/GenBank/DDBJ databases">
        <authorList>
            <person name="Sun Q."/>
            <person name="Mori K."/>
        </authorList>
    </citation>
    <scope>NUCLEOTIDE SEQUENCE [LARGE SCALE GENOMIC DNA]</scope>
    <source>
        <strain evidence="4 5">JCM 3324</strain>
    </source>
</reference>
<dbReference type="EC" id="3.-.-.-" evidence="4"/>
<evidence type="ECO:0000256" key="1">
    <source>
        <dbReference type="ARBA" id="ARBA00022801"/>
    </source>
</evidence>
<dbReference type="InterPro" id="IPR006311">
    <property type="entry name" value="TAT_signal"/>
</dbReference>
<evidence type="ECO:0000256" key="2">
    <source>
        <dbReference type="SAM" id="SignalP"/>
    </source>
</evidence>
<feature type="domain" description="Beta-lactamase-related" evidence="3">
    <location>
        <begin position="56"/>
        <end position="188"/>
    </location>
</feature>
<protein>
    <submittedName>
        <fullName evidence="4">Serine hydrolase domain-containing protein</fullName>
        <ecNumber evidence="4">3.-.-.-</ecNumber>
    </submittedName>
</protein>
<dbReference type="InterPro" id="IPR050789">
    <property type="entry name" value="Diverse_Enzym_Activities"/>
</dbReference>
<dbReference type="PROSITE" id="PS51318">
    <property type="entry name" value="TAT"/>
    <property type="match status" value="1"/>
</dbReference>
<comment type="caution">
    <text evidence="4">The sequence shown here is derived from an EMBL/GenBank/DDBJ whole genome shotgun (WGS) entry which is preliminary data.</text>
</comment>
<dbReference type="Gene3D" id="3.40.710.10">
    <property type="entry name" value="DD-peptidase/beta-lactamase superfamily"/>
    <property type="match status" value="1"/>
</dbReference>
<feature type="signal peptide" evidence="2">
    <location>
        <begin position="1"/>
        <end position="30"/>
    </location>
</feature>
<accession>A0ABV5NG09</accession>
<evidence type="ECO:0000313" key="4">
    <source>
        <dbReference type="EMBL" id="MFB9469191.1"/>
    </source>
</evidence>
<evidence type="ECO:0000259" key="3">
    <source>
        <dbReference type="Pfam" id="PF00144"/>
    </source>
</evidence>
<organism evidence="4 5">
    <name type="scientific">Nonomuraea salmonea</name>
    <dbReference type="NCBI Taxonomy" id="46181"/>
    <lineage>
        <taxon>Bacteria</taxon>
        <taxon>Bacillati</taxon>
        <taxon>Actinomycetota</taxon>
        <taxon>Actinomycetes</taxon>
        <taxon>Streptosporangiales</taxon>
        <taxon>Streptosporangiaceae</taxon>
        <taxon>Nonomuraea</taxon>
    </lineage>
</organism>
<name>A0ABV5NG09_9ACTN</name>
<keyword evidence="5" id="KW-1185">Reference proteome</keyword>
<dbReference type="InterPro" id="IPR012338">
    <property type="entry name" value="Beta-lactam/transpept-like"/>
</dbReference>
<proteinExistence type="predicted"/>
<keyword evidence="1 4" id="KW-0378">Hydrolase</keyword>
<dbReference type="RefSeq" id="WP_345391560.1">
    <property type="nucleotide sequence ID" value="NZ_BAAAXS010000001.1"/>
</dbReference>
<dbReference type="SUPFAM" id="SSF56601">
    <property type="entry name" value="beta-lactamase/transpeptidase-like"/>
    <property type="match status" value="1"/>
</dbReference>